<protein>
    <submittedName>
        <fullName evidence="3">WXG100 family type VII secretion target</fullName>
    </submittedName>
</protein>
<sequence length="126" mass="13335">MGSGARVAYRRSNTELPGTTAGPNEGGPMANLNVTYDQMNSAAARLRDGQSELEANLQRLRQLVAQLVQDGFTTTRASGAFDASYTEFTTGATKTVQGIEGMASFLEKAAQALQSTDEQLASQLGQ</sequence>
<evidence type="ECO:0000256" key="1">
    <source>
        <dbReference type="SAM" id="Coils"/>
    </source>
</evidence>
<dbReference type="Pfam" id="PF06013">
    <property type="entry name" value="WXG100"/>
    <property type="match status" value="1"/>
</dbReference>
<dbReference type="InterPro" id="IPR010310">
    <property type="entry name" value="T7SS_ESAT-6-like"/>
</dbReference>
<feature type="region of interest" description="Disordered" evidence="2">
    <location>
        <begin position="1"/>
        <end position="27"/>
    </location>
</feature>
<dbReference type="AlphaFoldDB" id="A0A498CJH0"/>
<dbReference type="Gene3D" id="1.10.287.1060">
    <property type="entry name" value="ESAT-6-like"/>
    <property type="match status" value="1"/>
</dbReference>
<evidence type="ECO:0000256" key="2">
    <source>
        <dbReference type="SAM" id="MobiDB-lite"/>
    </source>
</evidence>
<dbReference type="InterPro" id="IPR036689">
    <property type="entry name" value="ESAT-6-like_sf"/>
</dbReference>
<gene>
    <name evidence="3" type="ORF">C7474_0315</name>
</gene>
<comment type="caution">
    <text evidence="3">The sequence shown here is derived from an EMBL/GenBank/DDBJ whole genome shotgun (WGS) entry which is preliminary data.</text>
</comment>
<proteinExistence type="predicted"/>
<organism evidence="3 4">
    <name type="scientific">Microbacterium telephonicum</name>
    <dbReference type="NCBI Taxonomy" id="1714841"/>
    <lineage>
        <taxon>Bacteria</taxon>
        <taxon>Bacillati</taxon>
        <taxon>Actinomycetota</taxon>
        <taxon>Actinomycetes</taxon>
        <taxon>Micrococcales</taxon>
        <taxon>Microbacteriaceae</taxon>
        <taxon>Microbacterium</taxon>
    </lineage>
</organism>
<evidence type="ECO:0000313" key="4">
    <source>
        <dbReference type="Proteomes" id="UP000273158"/>
    </source>
</evidence>
<name>A0A498CJH0_9MICO</name>
<feature type="coiled-coil region" evidence="1">
    <location>
        <begin position="43"/>
        <end position="70"/>
    </location>
</feature>
<keyword evidence="4" id="KW-1185">Reference proteome</keyword>
<dbReference type="EMBL" id="RCDB01000001">
    <property type="protein sequence ID" value="RLK52381.1"/>
    <property type="molecule type" value="Genomic_DNA"/>
</dbReference>
<reference evidence="3 4" key="1">
    <citation type="journal article" date="2015" name="Stand. Genomic Sci.">
        <title>Genomic Encyclopedia of Bacterial and Archaeal Type Strains, Phase III: the genomes of soil and plant-associated and newly described type strains.</title>
        <authorList>
            <person name="Whitman W.B."/>
            <person name="Woyke T."/>
            <person name="Klenk H.P."/>
            <person name="Zhou Y."/>
            <person name="Lilburn T.G."/>
            <person name="Beck B.J."/>
            <person name="De Vos P."/>
            <person name="Vandamme P."/>
            <person name="Eisen J.A."/>
            <person name="Garrity G."/>
            <person name="Hugenholtz P."/>
            <person name="Kyrpides N.C."/>
        </authorList>
    </citation>
    <scope>NUCLEOTIDE SEQUENCE [LARGE SCALE GENOMIC DNA]</scope>
    <source>
        <strain evidence="3 4">S2T63</strain>
    </source>
</reference>
<keyword evidence="1" id="KW-0175">Coiled coil</keyword>
<evidence type="ECO:0000313" key="3">
    <source>
        <dbReference type="EMBL" id="RLK52381.1"/>
    </source>
</evidence>
<dbReference type="SUPFAM" id="SSF140453">
    <property type="entry name" value="EsxAB dimer-like"/>
    <property type="match status" value="1"/>
</dbReference>
<accession>A0A498CJH0</accession>
<dbReference type="Proteomes" id="UP000273158">
    <property type="component" value="Unassembled WGS sequence"/>
</dbReference>